<sequence length="143" mass="16047">MAGYGDHRIGEVTNLNGNKIVITESIVSYSLGINAINFTYEYVNGRFVPTSRYGSYKEIYSADGSSRYFTVNSDLPVYTRPGATAVNTTLKTGSLTKIIKCALINEKMYIQLECDGEIYWIKALENPPISDNERQFMEVRYAG</sequence>
<comment type="caution">
    <text evidence="1">The sequence shown here is derived from an EMBL/GenBank/DDBJ whole genome shotgun (WGS) entry which is preliminary data.</text>
</comment>
<reference evidence="1 2" key="1">
    <citation type="journal article" date="2019" name="Nat. Med.">
        <title>A library of human gut bacterial isolates paired with longitudinal multiomics data enables mechanistic microbiome research.</title>
        <authorList>
            <person name="Poyet M."/>
            <person name="Groussin M."/>
            <person name="Gibbons S.M."/>
            <person name="Avila-Pacheco J."/>
            <person name="Jiang X."/>
            <person name="Kearney S.M."/>
            <person name="Perrotta A.R."/>
            <person name="Berdy B."/>
            <person name="Zhao S."/>
            <person name="Lieberman T.D."/>
            <person name="Swanson P.K."/>
            <person name="Smith M."/>
            <person name="Roesemann S."/>
            <person name="Alexander J.E."/>
            <person name="Rich S.A."/>
            <person name="Livny J."/>
            <person name="Vlamakis H."/>
            <person name="Clish C."/>
            <person name="Bullock K."/>
            <person name="Deik A."/>
            <person name="Scott J."/>
            <person name="Pierce K.A."/>
            <person name="Xavier R.J."/>
            <person name="Alm E.J."/>
        </authorList>
    </citation>
    <scope>NUCLEOTIDE SEQUENCE [LARGE SCALE GENOMIC DNA]</scope>
    <source>
        <strain evidence="1 2">BIOML-A1</strain>
    </source>
</reference>
<dbReference type="AlphaFoldDB" id="A0A6L8T5V1"/>
<name>A0A6L8T5V1_9FIRM</name>
<dbReference type="Proteomes" id="UP000477285">
    <property type="component" value="Unassembled WGS sequence"/>
</dbReference>
<dbReference type="EMBL" id="WWVQ01000033">
    <property type="protein sequence ID" value="MZL34128.1"/>
    <property type="molecule type" value="Genomic_DNA"/>
</dbReference>
<gene>
    <name evidence="1" type="ORF">GT728_13180</name>
</gene>
<evidence type="ECO:0000313" key="1">
    <source>
        <dbReference type="EMBL" id="MZL34128.1"/>
    </source>
</evidence>
<evidence type="ECO:0000313" key="2">
    <source>
        <dbReference type="Proteomes" id="UP000477285"/>
    </source>
</evidence>
<accession>A0A6L8T5V1</accession>
<proteinExistence type="predicted"/>
<protein>
    <submittedName>
        <fullName evidence="1">Uncharacterized protein</fullName>
    </submittedName>
</protein>
<organism evidence="1 2">
    <name type="scientific">Blautia wexlerae</name>
    <dbReference type="NCBI Taxonomy" id="418240"/>
    <lineage>
        <taxon>Bacteria</taxon>
        <taxon>Bacillati</taxon>
        <taxon>Bacillota</taxon>
        <taxon>Clostridia</taxon>
        <taxon>Lachnospirales</taxon>
        <taxon>Lachnospiraceae</taxon>
        <taxon>Blautia</taxon>
    </lineage>
</organism>